<dbReference type="Proteomes" id="UP001189429">
    <property type="component" value="Unassembled WGS sequence"/>
</dbReference>
<dbReference type="InterPro" id="IPR011992">
    <property type="entry name" value="EF-hand-dom_pair"/>
</dbReference>
<accession>A0ABN9PQS3</accession>
<dbReference type="EMBL" id="CAUYUJ010001348">
    <property type="protein sequence ID" value="CAK0795487.1"/>
    <property type="molecule type" value="Genomic_DNA"/>
</dbReference>
<comment type="caution">
    <text evidence="17">The sequence shown here is derived from an EMBL/GenBank/DDBJ whole genome shotgun (WGS) entry which is preliminary data.</text>
</comment>
<dbReference type="PROSITE" id="PS50222">
    <property type="entry name" value="EF_HAND_2"/>
    <property type="match status" value="1"/>
</dbReference>
<keyword evidence="3" id="KW-0597">Phosphoprotein</keyword>
<keyword evidence="7" id="KW-0106">Calcium</keyword>
<feature type="compositionally biased region" description="Basic and acidic residues" evidence="14">
    <location>
        <begin position="130"/>
        <end position="139"/>
    </location>
</feature>
<dbReference type="SUPFAM" id="SSF81324">
    <property type="entry name" value="Voltage-gated potassium channels"/>
    <property type="match status" value="1"/>
</dbReference>
<dbReference type="Gene3D" id="1.10.238.10">
    <property type="entry name" value="EF-hand"/>
    <property type="match status" value="1"/>
</dbReference>
<dbReference type="CDD" id="cd00051">
    <property type="entry name" value="EFh"/>
    <property type="match status" value="1"/>
</dbReference>
<keyword evidence="8" id="KW-0851">Voltage-gated channel</keyword>
<keyword evidence="5" id="KW-0107">Calcium channel</keyword>
<keyword evidence="11 15" id="KW-0472">Membrane</keyword>
<dbReference type="Gene3D" id="1.20.120.350">
    <property type="entry name" value="Voltage-gated potassium channels. Chain C"/>
    <property type="match status" value="1"/>
</dbReference>
<protein>
    <recommendedName>
        <fullName evidence="16">EF-hand domain-containing protein</fullName>
    </recommendedName>
</protein>
<dbReference type="PROSITE" id="PS00018">
    <property type="entry name" value="EF_HAND_1"/>
    <property type="match status" value="1"/>
</dbReference>
<dbReference type="InterPro" id="IPR018247">
    <property type="entry name" value="EF_Hand_1_Ca_BS"/>
</dbReference>
<dbReference type="InterPro" id="IPR005821">
    <property type="entry name" value="Ion_trans_dom"/>
</dbReference>
<evidence type="ECO:0000256" key="10">
    <source>
        <dbReference type="ARBA" id="ARBA00023065"/>
    </source>
</evidence>
<evidence type="ECO:0000256" key="12">
    <source>
        <dbReference type="ARBA" id="ARBA00023180"/>
    </source>
</evidence>
<dbReference type="Pfam" id="PF00520">
    <property type="entry name" value="Ion_trans"/>
    <property type="match status" value="1"/>
</dbReference>
<keyword evidence="12" id="KW-0325">Glycoprotein</keyword>
<dbReference type="Pfam" id="PF13499">
    <property type="entry name" value="EF-hand_7"/>
    <property type="match status" value="1"/>
</dbReference>
<evidence type="ECO:0000256" key="3">
    <source>
        <dbReference type="ARBA" id="ARBA00022553"/>
    </source>
</evidence>
<evidence type="ECO:0000313" key="18">
    <source>
        <dbReference type="Proteomes" id="UP001189429"/>
    </source>
</evidence>
<dbReference type="Gene3D" id="1.10.287.70">
    <property type="match status" value="1"/>
</dbReference>
<keyword evidence="9 15" id="KW-1133">Transmembrane helix</keyword>
<dbReference type="InterPro" id="IPR027359">
    <property type="entry name" value="Volt_channel_dom_sf"/>
</dbReference>
<feature type="transmembrane region" description="Helical" evidence="15">
    <location>
        <begin position="346"/>
        <end position="370"/>
    </location>
</feature>
<evidence type="ECO:0000256" key="15">
    <source>
        <dbReference type="SAM" id="Phobius"/>
    </source>
</evidence>
<evidence type="ECO:0000256" key="2">
    <source>
        <dbReference type="ARBA" id="ARBA00022448"/>
    </source>
</evidence>
<dbReference type="PANTHER" id="PTHR45628:SF7">
    <property type="entry name" value="VOLTAGE-DEPENDENT CALCIUM CHANNEL TYPE A SUBUNIT ALPHA-1"/>
    <property type="match status" value="1"/>
</dbReference>
<keyword evidence="4" id="KW-0109">Calcium transport</keyword>
<evidence type="ECO:0000256" key="9">
    <source>
        <dbReference type="ARBA" id="ARBA00022989"/>
    </source>
</evidence>
<feature type="region of interest" description="Disordered" evidence="14">
    <location>
        <begin position="22"/>
        <end position="51"/>
    </location>
</feature>
<evidence type="ECO:0000256" key="14">
    <source>
        <dbReference type="SAM" id="MobiDB-lite"/>
    </source>
</evidence>
<gene>
    <name evidence="17" type="ORF">PCOR1329_LOCUS5153</name>
</gene>
<keyword evidence="6 15" id="KW-0812">Transmembrane</keyword>
<evidence type="ECO:0000256" key="13">
    <source>
        <dbReference type="ARBA" id="ARBA00023303"/>
    </source>
</evidence>
<evidence type="ECO:0000256" key="5">
    <source>
        <dbReference type="ARBA" id="ARBA00022673"/>
    </source>
</evidence>
<evidence type="ECO:0000256" key="6">
    <source>
        <dbReference type="ARBA" id="ARBA00022692"/>
    </source>
</evidence>
<keyword evidence="18" id="KW-1185">Reference proteome</keyword>
<dbReference type="PANTHER" id="PTHR45628">
    <property type="entry name" value="VOLTAGE-DEPENDENT CALCIUM CHANNEL TYPE A SUBUNIT ALPHA-1"/>
    <property type="match status" value="1"/>
</dbReference>
<organism evidence="17 18">
    <name type="scientific">Prorocentrum cordatum</name>
    <dbReference type="NCBI Taxonomy" id="2364126"/>
    <lineage>
        <taxon>Eukaryota</taxon>
        <taxon>Sar</taxon>
        <taxon>Alveolata</taxon>
        <taxon>Dinophyceae</taxon>
        <taxon>Prorocentrales</taxon>
        <taxon>Prorocentraceae</taxon>
        <taxon>Prorocentrum</taxon>
    </lineage>
</organism>
<evidence type="ECO:0000256" key="8">
    <source>
        <dbReference type="ARBA" id="ARBA00022882"/>
    </source>
</evidence>
<dbReference type="InterPro" id="IPR002048">
    <property type="entry name" value="EF_hand_dom"/>
</dbReference>
<keyword evidence="13" id="KW-0407">Ion channel</keyword>
<feature type="region of interest" description="Disordered" evidence="14">
    <location>
        <begin position="118"/>
        <end position="139"/>
    </location>
</feature>
<sequence>MPEGGGGQQSIQQDMFVGCVPDYAESPAQHDASLPGLVMEQTPPPPQQPQSSMAALLRDFEGELDELLTKQHHEVRRRLQTFVAKAEGQADRADERASRISSESAVRQQGKLGWRLIEPPGVPSSPGRIRASDRVQDEEPQVDDLKHHLDFHRGRMQTSVASGQSVFDEALAQQCHQLKTIRASIWLEKTAKRGGTWRAKLLRFTSHWGYETANALIVLANAIIIAWETQYSAKHMSAKDEAAHFDTYMFIFCALFTADALVRIIAQGCRFFYSAEWKWNWFDAFVVLGTYVEIAANSSDQYASAAQVTPMLRVLKLVRMMRILRAVRSLVHFRDLRIMVSMLCEALVPLTTFAFIMAMVFMVFGVFFAAGATEYMASHGADDGELIEYYGDVFVTMLTLFKSISGGIDWQEAAKPLEKLPVMYSTVFYVYVSWSVFALMNVVNRIFIDNTIQRSKHDRDYVVQTEIQEKKDFFFKMGKLFAELDPDHSGTIRLEELHDRIHDPRVKAYFRAIDLNPGKVERLFQLLDSNGSGDIDQSEFKRGCERLRGDASALDLAILRFEVKQMAQNTMLIRDLVMKSNEQSDGVKPFTLSRRQ</sequence>
<proteinExistence type="predicted"/>
<evidence type="ECO:0000256" key="11">
    <source>
        <dbReference type="ARBA" id="ARBA00023136"/>
    </source>
</evidence>
<feature type="domain" description="EF-hand" evidence="16">
    <location>
        <begin position="515"/>
        <end position="550"/>
    </location>
</feature>
<evidence type="ECO:0000256" key="7">
    <source>
        <dbReference type="ARBA" id="ARBA00022837"/>
    </source>
</evidence>
<name>A0ABN9PQS3_9DINO</name>
<dbReference type="SUPFAM" id="SSF47473">
    <property type="entry name" value="EF-hand"/>
    <property type="match status" value="1"/>
</dbReference>
<feature type="transmembrane region" description="Helical" evidence="15">
    <location>
        <begin position="247"/>
        <end position="266"/>
    </location>
</feature>
<evidence type="ECO:0000313" key="17">
    <source>
        <dbReference type="EMBL" id="CAK0795487.1"/>
    </source>
</evidence>
<comment type="subcellular location">
    <subcellularLocation>
        <location evidence="1">Membrane</location>
        <topology evidence="1">Multi-pass membrane protein</topology>
    </subcellularLocation>
</comment>
<evidence type="ECO:0000256" key="1">
    <source>
        <dbReference type="ARBA" id="ARBA00004141"/>
    </source>
</evidence>
<keyword evidence="10" id="KW-0406">Ion transport</keyword>
<keyword evidence="2" id="KW-0813">Transport</keyword>
<dbReference type="SMART" id="SM00054">
    <property type="entry name" value="EFh"/>
    <property type="match status" value="2"/>
</dbReference>
<reference evidence="17" key="1">
    <citation type="submission" date="2023-10" db="EMBL/GenBank/DDBJ databases">
        <authorList>
            <person name="Chen Y."/>
            <person name="Shah S."/>
            <person name="Dougan E. K."/>
            <person name="Thang M."/>
            <person name="Chan C."/>
        </authorList>
    </citation>
    <scope>NUCLEOTIDE SEQUENCE [LARGE SCALE GENOMIC DNA]</scope>
</reference>
<feature type="transmembrane region" description="Helical" evidence="15">
    <location>
        <begin position="428"/>
        <end position="448"/>
    </location>
</feature>
<evidence type="ECO:0000259" key="16">
    <source>
        <dbReference type="PROSITE" id="PS50222"/>
    </source>
</evidence>
<feature type="transmembrane region" description="Helical" evidence="15">
    <location>
        <begin position="208"/>
        <end position="227"/>
    </location>
</feature>
<evidence type="ECO:0000256" key="4">
    <source>
        <dbReference type="ARBA" id="ARBA00022568"/>
    </source>
</evidence>
<dbReference type="InterPro" id="IPR050599">
    <property type="entry name" value="VDCC_alpha-1_subunit"/>
</dbReference>